<dbReference type="Gene3D" id="3.60.10.10">
    <property type="entry name" value="Endonuclease/exonuclease/phosphatase"/>
    <property type="match status" value="1"/>
</dbReference>
<sequence>MGLVSSCCGRRPNKRRLHSPNERVAYKKGKQGVSASYNAQEFDMTFNLMNINEATEEELMTLHGVTRNIARNIISYRHHIGGFRKPEDLVLVSGVGATKLEAFRTEVYCGPYAVTSHFDKVPSRTSYHRVNSKVSFENKVNVNTASVPVLAKVPNVGQEFAEVIVQHREEHGPFQYLTDVGKIPQVGAYRFELMRNHLLIGESSESTVSTPSFLEMRKLLHSEEAEDAGEAPLSTAMVSLNKTLATQATQTDQIFLPLIMTSAEAWARPVVDLPSAEAANRRSKVRIGTWNLQQFSKEKAENLGVKEVVCMTILENRLSVVAFQEIANRDALAVICAELNDPTLAVVRNWPSPRGVWKCVTSESSGRMFQGVEYNGFLWNTSDGVTLSECALLRAPKRRGTNGKHFARMPFLGYFKLRELDVVLISVHLKFPGLNNSSKGKLEEEINQLSLLSNAIEEQLPDENDILIVGDFNSAPSAPDFKALRKASFSHAIADDHFTNISIKNPEGSHCCDNVWFSRSLDKIHTGKSHVVREGLTHPLIPDNWSWGGVVSNHCPVWVEFYSDQDLDEGGSGILAQLSKKRAGVFGLAGSMLTYLQQSLSLLDQG</sequence>
<dbReference type="SUPFAM" id="SSF56219">
    <property type="entry name" value="DNase I-like"/>
    <property type="match status" value="1"/>
</dbReference>
<evidence type="ECO:0000313" key="3">
    <source>
        <dbReference type="RefSeq" id="XP_022080276.1"/>
    </source>
</evidence>
<dbReference type="CTD" id="80820"/>
<reference evidence="3 4" key="1">
    <citation type="submission" date="2025-04" db="UniProtKB">
        <authorList>
            <consortium name="RefSeq"/>
        </authorList>
    </citation>
    <scope>IDENTIFICATION</scope>
</reference>
<dbReference type="GeneID" id="110973632"/>
<dbReference type="Gene3D" id="1.10.150.280">
    <property type="entry name" value="AF1531-like domain"/>
    <property type="match status" value="1"/>
</dbReference>
<evidence type="ECO:0000313" key="2">
    <source>
        <dbReference type="Proteomes" id="UP000694845"/>
    </source>
</evidence>
<dbReference type="InterPro" id="IPR051675">
    <property type="entry name" value="Endo/Exo/Phosphatase_dom_1"/>
</dbReference>
<organism evidence="2 3">
    <name type="scientific">Acanthaster planci</name>
    <name type="common">Crown-of-thorns starfish</name>
    <dbReference type="NCBI Taxonomy" id="133434"/>
    <lineage>
        <taxon>Eukaryota</taxon>
        <taxon>Metazoa</taxon>
        <taxon>Echinodermata</taxon>
        <taxon>Eleutherozoa</taxon>
        <taxon>Asterozoa</taxon>
        <taxon>Asteroidea</taxon>
        <taxon>Valvatacea</taxon>
        <taxon>Valvatida</taxon>
        <taxon>Acanthasteridae</taxon>
        <taxon>Acanthaster</taxon>
    </lineage>
</organism>
<evidence type="ECO:0000259" key="1">
    <source>
        <dbReference type="Pfam" id="PF03372"/>
    </source>
</evidence>
<keyword evidence="2" id="KW-1185">Reference proteome</keyword>
<dbReference type="CDD" id="cd10283">
    <property type="entry name" value="MnuA_DNase1-like"/>
    <property type="match status" value="1"/>
</dbReference>
<dbReference type="InterPro" id="IPR036691">
    <property type="entry name" value="Endo/exonu/phosph_ase_sf"/>
</dbReference>
<dbReference type="RefSeq" id="XP_022080276.1">
    <property type="nucleotide sequence ID" value="XM_022224584.1"/>
</dbReference>
<dbReference type="InterPro" id="IPR010994">
    <property type="entry name" value="RuvA_2-like"/>
</dbReference>
<evidence type="ECO:0000313" key="4">
    <source>
        <dbReference type="RefSeq" id="XP_022080277.1"/>
    </source>
</evidence>
<proteinExistence type="predicted"/>
<protein>
    <submittedName>
        <fullName evidence="3 4">Endonuclease/exonuclease/phosphatase family domain-containing protein 1-like isoform X1</fullName>
    </submittedName>
</protein>
<dbReference type="AlphaFoldDB" id="A0A8B7XJB2"/>
<dbReference type="KEGG" id="aplc:110973632"/>
<dbReference type="PANTHER" id="PTHR21180">
    <property type="entry name" value="ENDONUCLEASE/EXONUCLEASE/PHOSPHATASE FAMILY DOMAIN-CONTAINING PROTEIN 1"/>
    <property type="match status" value="1"/>
</dbReference>
<dbReference type="Proteomes" id="UP000694845">
    <property type="component" value="Unplaced"/>
</dbReference>
<feature type="domain" description="Endonuclease/exonuclease/phosphatase" evidence="1">
    <location>
        <begin position="288"/>
        <end position="514"/>
    </location>
</feature>
<dbReference type="GO" id="GO:0005886">
    <property type="term" value="C:plasma membrane"/>
    <property type="evidence" value="ECO:0007669"/>
    <property type="project" value="TreeGrafter"/>
</dbReference>
<dbReference type="SUPFAM" id="SSF47781">
    <property type="entry name" value="RuvA domain 2-like"/>
    <property type="match status" value="2"/>
</dbReference>
<accession>A0A8B7XJB2</accession>
<dbReference type="Pfam" id="PF03372">
    <property type="entry name" value="Exo_endo_phos"/>
    <property type="match status" value="1"/>
</dbReference>
<dbReference type="GO" id="GO:0003824">
    <property type="term" value="F:catalytic activity"/>
    <property type="evidence" value="ECO:0007669"/>
    <property type="project" value="InterPro"/>
</dbReference>
<dbReference type="InterPro" id="IPR005135">
    <property type="entry name" value="Endo/exonuclease/phosphatase"/>
</dbReference>
<dbReference type="Pfam" id="PF12836">
    <property type="entry name" value="HHH_3"/>
    <property type="match status" value="2"/>
</dbReference>
<dbReference type="PANTHER" id="PTHR21180:SF32">
    <property type="entry name" value="ENDONUCLEASE_EXONUCLEASE_PHOSPHATASE FAMILY DOMAIN-CONTAINING PROTEIN 1"/>
    <property type="match status" value="1"/>
</dbReference>
<dbReference type="OrthoDB" id="6237065at2759"/>
<gene>
    <name evidence="3 4" type="primary">LOC110973632</name>
</gene>
<name>A0A8B7XJB2_ACAPL</name>
<dbReference type="RefSeq" id="XP_022080277.1">
    <property type="nucleotide sequence ID" value="XM_022224585.1"/>
</dbReference>
<dbReference type="Gene3D" id="1.10.150.320">
    <property type="entry name" value="Photosystem II 12 kDa extrinsic protein"/>
    <property type="match status" value="1"/>
</dbReference>